<evidence type="ECO:0000313" key="5">
    <source>
        <dbReference type="Proteomes" id="UP000315399"/>
    </source>
</evidence>
<gene>
    <name evidence="4" type="ORF">DSO08_01250</name>
</gene>
<organism evidence="4 5">
    <name type="scientific">Thermoproteota archaeon</name>
    <dbReference type="NCBI Taxonomy" id="2056631"/>
    <lineage>
        <taxon>Archaea</taxon>
        <taxon>Thermoproteota</taxon>
    </lineage>
</organism>
<reference evidence="4 5" key="1">
    <citation type="journal article" date="2019" name="Nat. Microbiol.">
        <title>Expanding anaerobic alkane metabolism in the domain of Archaea.</title>
        <authorList>
            <person name="Wang Y."/>
            <person name="Wegener G."/>
            <person name="Hou J."/>
            <person name="Wang F."/>
            <person name="Xiao X."/>
        </authorList>
    </citation>
    <scope>NUCLEOTIDE SEQUENCE [LARGE SCALE GENOMIC DNA]</scope>
    <source>
        <strain evidence="4">WYZ-LMO10</strain>
    </source>
</reference>
<accession>A0A523BFT4</accession>
<evidence type="ECO:0000256" key="2">
    <source>
        <dbReference type="PROSITE-ProRule" id="PRU00703"/>
    </source>
</evidence>
<keyword evidence="1 2" id="KW-0129">CBS domain</keyword>
<dbReference type="Proteomes" id="UP000315399">
    <property type="component" value="Unassembled WGS sequence"/>
</dbReference>
<feature type="domain" description="CBS" evidence="3">
    <location>
        <begin position="9"/>
        <end position="66"/>
    </location>
</feature>
<dbReference type="InterPro" id="IPR051257">
    <property type="entry name" value="Diverse_CBS-Domain"/>
</dbReference>
<dbReference type="PANTHER" id="PTHR43080:SF2">
    <property type="entry name" value="CBS DOMAIN-CONTAINING PROTEIN"/>
    <property type="match status" value="1"/>
</dbReference>
<dbReference type="InterPro" id="IPR046342">
    <property type="entry name" value="CBS_dom_sf"/>
</dbReference>
<dbReference type="PANTHER" id="PTHR43080">
    <property type="entry name" value="CBS DOMAIN-CONTAINING PROTEIN CBSX3, MITOCHONDRIAL"/>
    <property type="match status" value="1"/>
</dbReference>
<sequence length="271" mass="30413">MNLKLLDILVKDVPTLNKNRPLLDALDVLDKENVESICVNDDGGPIGILSYRDVLSKIGTQRLRAVAPESLYISGFMRPFPVTLSNDSSVRRAAKLMLELSAPSLPVFYGDTFLGLVYKREMLRVVKDSTVAATSVMRRRVPIVRSHERVIHARKLLLDQNLSMIPVVNEDGRPVGIITEREVLKALIEFHKYVPEKFQRARIRHLTISTSMVANVPLLEEEISLGEVTEKILKEGLPGVIFSEPSQPKVIGILTPDEVLDYIVRSLPEEQ</sequence>
<dbReference type="CDD" id="cd02205">
    <property type="entry name" value="CBS_pair_SF"/>
    <property type="match status" value="3"/>
</dbReference>
<evidence type="ECO:0000256" key="1">
    <source>
        <dbReference type="ARBA" id="ARBA00023122"/>
    </source>
</evidence>
<dbReference type="PROSITE" id="PS51371">
    <property type="entry name" value="CBS"/>
    <property type="match status" value="4"/>
</dbReference>
<dbReference type="Gene3D" id="3.10.580.10">
    <property type="entry name" value="CBS-domain"/>
    <property type="match status" value="2"/>
</dbReference>
<dbReference type="SUPFAM" id="SSF54631">
    <property type="entry name" value="CBS-domain pair"/>
    <property type="match status" value="2"/>
</dbReference>
<proteinExistence type="predicted"/>
<feature type="domain" description="CBS" evidence="3">
    <location>
        <begin position="77"/>
        <end position="134"/>
    </location>
</feature>
<comment type="caution">
    <text evidence="4">The sequence shown here is derived from an EMBL/GenBank/DDBJ whole genome shotgun (WGS) entry which is preliminary data.</text>
</comment>
<dbReference type="SMART" id="SM00116">
    <property type="entry name" value="CBS"/>
    <property type="match status" value="3"/>
</dbReference>
<name>A0A523BFT4_9CREN</name>
<feature type="domain" description="CBS" evidence="3">
    <location>
        <begin position="137"/>
        <end position="196"/>
    </location>
</feature>
<protein>
    <recommendedName>
        <fullName evidence="3">CBS domain-containing protein</fullName>
    </recommendedName>
</protein>
<dbReference type="Pfam" id="PF00571">
    <property type="entry name" value="CBS"/>
    <property type="match status" value="3"/>
</dbReference>
<feature type="domain" description="CBS" evidence="3">
    <location>
        <begin position="212"/>
        <end position="269"/>
    </location>
</feature>
<dbReference type="AlphaFoldDB" id="A0A523BFT4"/>
<dbReference type="InterPro" id="IPR000644">
    <property type="entry name" value="CBS_dom"/>
</dbReference>
<dbReference type="EMBL" id="QNVH01000006">
    <property type="protein sequence ID" value="TDA39807.1"/>
    <property type="molecule type" value="Genomic_DNA"/>
</dbReference>
<evidence type="ECO:0000313" key="4">
    <source>
        <dbReference type="EMBL" id="TDA39807.1"/>
    </source>
</evidence>
<evidence type="ECO:0000259" key="3">
    <source>
        <dbReference type="PROSITE" id="PS51371"/>
    </source>
</evidence>